<keyword evidence="3" id="KW-1185">Reference proteome</keyword>
<organism evidence="2 3">
    <name type="scientific">Actinopolyspora righensis</name>
    <dbReference type="NCBI Taxonomy" id="995060"/>
    <lineage>
        <taxon>Bacteria</taxon>
        <taxon>Bacillati</taxon>
        <taxon>Actinomycetota</taxon>
        <taxon>Actinomycetes</taxon>
        <taxon>Actinopolysporales</taxon>
        <taxon>Actinopolysporaceae</taxon>
        <taxon>Actinopolyspora</taxon>
        <taxon>Actinopolyspora alba group</taxon>
    </lineage>
</organism>
<proteinExistence type="predicted"/>
<accession>A0A1I6XBW1</accession>
<evidence type="ECO:0000256" key="1">
    <source>
        <dbReference type="SAM" id="MobiDB-lite"/>
    </source>
</evidence>
<dbReference type="AlphaFoldDB" id="A0A1I6XBW1"/>
<evidence type="ECO:0000313" key="2">
    <source>
        <dbReference type="EMBL" id="SFT35795.1"/>
    </source>
</evidence>
<dbReference type="Proteomes" id="UP000199165">
    <property type="component" value="Unassembled WGS sequence"/>
</dbReference>
<gene>
    <name evidence="2" type="ORF">SAMN04487904_101449</name>
</gene>
<evidence type="ECO:0000313" key="3">
    <source>
        <dbReference type="Proteomes" id="UP000199165"/>
    </source>
</evidence>
<reference evidence="3" key="1">
    <citation type="submission" date="2016-10" db="EMBL/GenBank/DDBJ databases">
        <authorList>
            <person name="Varghese N."/>
            <person name="Submissions S."/>
        </authorList>
    </citation>
    <scope>NUCLEOTIDE SEQUENCE [LARGE SCALE GENOMIC DNA]</scope>
    <source>
        <strain evidence="3">DSM 45501</strain>
    </source>
</reference>
<feature type="region of interest" description="Disordered" evidence="1">
    <location>
        <begin position="1"/>
        <end position="31"/>
    </location>
</feature>
<dbReference type="STRING" id="995060.SAMN04487904_101449"/>
<feature type="compositionally biased region" description="Basic residues" evidence="1">
    <location>
        <begin position="1"/>
        <end position="10"/>
    </location>
</feature>
<sequence length="56" mass="6426">MRGKLRKYRNRRDFGGTTEPHGDTRTNEGNSGARFVVQKHDASSLHYDFRLEAEGC</sequence>
<dbReference type="EMBL" id="FPAT01000001">
    <property type="protein sequence ID" value="SFT35795.1"/>
    <property type="molecule type" value="Genomic_DNA"/>
</dbReference>
<name>A0A1I6XBW1_9ACTN</name>
<protein>
    <submittedName>
        <fullName evidence="2">Bifunctional non-homologous end joining protein LigD</fullName>
    </submittedName>
</protein>